<evidence type="ECO:0000313" key="2">
    <source>
        <dbReference type="EMBL" id="KLT73591.1"/>
    </source>
</evidence>
<protein>
    <recommendedName>
        <fullName evidence="1">M23ase beta-sheet core domain-containing protein</fullName>
    </recommendedName>
</protein>
<dbReference type="OrthoDB" id="9815245at2"/>
<dbReference type="RefSeq" id="WP_047760088.1">
    <property type="nucleotide sequence ID" value="NZ_CP091510.1"/>
</dbReference>
<organism evidence="2 3">
    <name type="scientific">Neisseria arctica</name>
    <dbReference type="NCBI Taxonomy" id="1470200"/>
    <lineage>
        <taxon>Bacteria</taxon>
        <taxon>Pseudomonadati</taxon>
        <taxon>Pseudomonadota</taxon>
        <taxon>Betaproteobacteria</taxon>
        <taxon>Neisseriales</taxon>
        <taxon>Neisseriaceae</taxon>
        <taxon>Neisseria</taxon>
    </lineage>
</organism>
<feature type="domain" description="M23ase beta-sheet core" evidence="1">
    <location>
        <begin position="40"/>
        <end position="134"/>
    </location>
</feature>
<dbReference type="InterPro" id="IPR050570">
    <property type="entry name" value="Cell_wall_metabolism_enzyme"/>
</dbReference>
<name>A0A0J0YU14_9NEIS</name>
<dbReference type="CDD" id="cd12797">
    <property type="entry name" value="M23_peptidase"/>
    <property type="match status" value="1"/>
</dbReference>
<dbReference type="EMBL" id="JTDO01000002">
    <property type="protein sequence ID" value="KLT73591.1"/>
    <property type="molecule type" value="Genomic_DNA"/>
</dbReference>
<dbReference type="Pfam" id="PF01551">
    <property type="entry name" value="Peptidase_M23"/>
    <property type="match status" value="1"/>
</dbReference>
<dbReference type="PANTHER" id="PTHR21666:SF270">
    <property type="entry name" value="MUREIN HYDROLASE ACTIVATOR ENVC"/>
    <property type="match status" value="1"/>
</dbReference>
<evidence type="ECO:0000313" key="3">
    <source>
        <dbReference type="Proteomes" id="UP000036027"/>
    </source>
</evidence>
<proteinExistence type="predicted"/>
<dbReference type="AlphaFoldDB" id="A0A0J0YU14"/>
<accession>A0A0J0YU14</accession>
<dbReference type="InterPro" id="IPR011055">
    <property type="entry name" value="Dup_hybrid_motif"/>
</dbReference>
<dbReference type="Proteomes" id="UP000036027">
    <property type="component" value="Unassembled WGS sequence"/>
</dbReference>
<gene>
    <name evidence="2" type="ORF">PL75_01165</name>
</gene>
<reference evidence="2 3" key="1">
    <citation type="submission" date="2014-11" db="EMBL/GenBank/DDBJ databases">
        <title>Genome of a novel goose pathogen.</title>
        <authorList>
            <person name="Hansen C.M."/>
            <person name="Hueffer K."/>
            <person name="Choi S.C."/>
        </authorList>
    </citation>
    <scope>NUCLEOTIDE SEQUENCE [LARGE SCALE GENOMIC DNA]</scope>
    <source>
        <strain evidence="2 3">KH1503</strain>
    </source>
</reference>
<dbReference type="GO" id="GO:0004222">
    <property type="term" value="F:metalloendopeptidase activity"/>
    <property type="evidence" value="ECO:0007669"/>
    <property type="project" value="TreeGrafter"/>
</dbReference>
<keyword evidence="3" id="KW-1185">Reference proteome</keyword>
<dbReference type="PATRIC" id="fig|1470200.3.peg.1025"/>
<dbReference type="InterPro" id="IPR016047">
    <property type="entry name" value="M23ase_b-sheet_dom"/>
</dbReference>
<dbReference type="SUPFAM" id="SSF51261">
    <property type="entry name" value="Duplicated hybrid motif"/>
    <property type="match status" value="1"/>
</dbReference>
<dbReference type="STRING" id="1470200.PL75_01165"/>
<dbReference type="PANTHER" id="PTHR21666">
    <property type="entry name" value="PEPTIDASE-RELATED"/>
    <property type="match status" value="1"/>
</dbReference>
<comment type="caution">
    <text evidence="2">The sequence shown here is derived from an EMBL/GenBank/DDBJ whole genome shotgun (WGS) entry which is preliminary data.</text>
</comment>
<evidence type="ECO:0000259" key="1">
    <source>
        <dbReference type="Pfam" id="PF01551"/>
    </source>
</evidence>
<dbReference type="Gene3D" id="2.70.70.10">
    <property type="entry name" value="Glucose Permease (Domain IIA)"/>
    <property type="match status" value="1"/>
</dbReference>
<sequence>MRAPAAKGQSSYVMAVKGTYRMTSDFGPRGDIGIKGASRDHRGVDYATPVGTKLYAPESGRIIKAGKATGYGQAIYIQGDSGRRWEFGHLSPGFTVKTGQRIEAGQLLGRTGDTGLGNAHLHVTIRRNGVAVNPQQDAIWMGHKLK</sequence>